<organism evidence="12 13">
    <name type="scientific">Sugiyamaella lignohabitans</name>
    <dbReference type="NCBI Taxonomy" id="796027"/>
    <lineage>
        <taxon>Eukaryota</taxon>
        <taxon>Fungi</taxon>
        <taxon>Dikarya</taxon>
        <taxon>Ascomycota</taxon>
        <taxon>Saccharomycotina</taxon>
        <taxon>Dipodascomycetes</taxon>
        <taxon>Dipodascales</taxon>
        <taxon>Trichomonascaceae</taxon>
        <taxon>Sugiyamaella</taxon>
    </lineage>
</organism>
<dbReference type="InterPro" id="IPR036038">
    <property type="entry name" value="Aminotransferase-like"/>
</dbReference>
<dbReference type="InterPro" id="IPR018300">
    <property type="entry name" value="Aminotrans_IV_CS"/>
</dbReference>
<comment type="catalytic activity">
    <reaction evidence="11">
        <text>L-isoleucine + 2-oxoglutarate = (S)-3-methyl-2-oxopentanoate + L-glutamate</text>
        <dbReference type="Rhea" id="RHEA:24801"/>
        <dbReference type="ChEBI" id="CHEBI:16810"/>
        <dbReference type="ChEBI" id="CHEBI:29985"/>
        <dbReference type="ChEBI" id="CHEBI:35146"/>
        <dbReference type="ChEBI" id="CHEBI:58045"/>
        <dbReference type="EC" id="2.6.1.42"/>
    </reaction>
</comment>
<dbReference type="PANTHER" id="PTHR11825:SF69">
    <property type="entry name" value="BRANCHED-CHAIN-AMINO-ACID AMINOTRANSFERASE"/>
    <property type="match status" value="1"/>
</dbReference>
<evidence type="ECO:0000256" key="9">
    <source>
        <dbReference type="RuleBase" id="RU004106"/>
    </source>
</evidence>
<dbReference type="GO" id="GO:0052654">
    <property type="term" value="F:L-leucine-2-oxoglutarate transaminase activity"/>
    <property type="evidence" value="ECO:0007669"/>
    <property type="project" value="RHEA"/>
</dbReference>
<dbReference type="Proteomes" id="UP000189580">
    <property type="component" value="Chromosome b"/>
</dbReference>
<evidence type="ECO:0000256" key="11">
    <source>
        <dbReference type="RuleBase" id="RU004517"/>
    </source>
</evidence>
<dbReference type="RefSeq" id="XP_018737072.1">
    <property type="nucleotide sequence ID" value="XM_018879126.1"/>
</dbReference>
<evidence type="ECO:0000256" key="4">
    <source>
        <dbReference type="ARBA" id="ARBA00022605"/>
    </source>
</evidence>
<evidence type="ECO:0000256" key="1">
    <source>
        <dbReference type="ARBA" id="ARBA00001933"/>
    </source>
</evidence>
<keyword evidence="3 11" id="KW-0032">Aminotransferase</keyword>
<dbReference type="InterPro" id="IPR043131">
    <property type="entry name" value="BCAT-like_N"/>
</dbReference>
<proteinExistence type="inferred from homology"/>
<keyword evidence="7 11" id="KW-0100">Branched-chain amino acid biosynthesis</keyword>
<dbReference type="GO" id="GO:0009099">
    <property type="term" value="P:L-valine biosynthetic process"/>
    <property type="evidence" value="ECO:0007669"/>
    <property type="project" value="TreeGrafter"/>
</dbReference>
<dbReference type="Gene3D" id="3.30.470.10">
    <property type="match status" value="1"/>
</dbReference>
<dbReference type="InterPro" id="IPR001544">
    <property type="entry name" value="Aminotrans_IV"/>
</dbReference>
<sequence>MTVTYSELSAKGLVIEKHPNPTQFENHSDLPSSRATDYLLEVTWTIDQGWGTPSLHPYGPLSLDPASSVLHYATTCFEGMKAYRSFDGKKVTLFRPLDNINRLNDSCARASLPQLEPNAALALLEKFVEMEARFIAPGSFIYLRPMVMGTNAHLGLTTPTEAKFLIMASMMPKLNAAPLKLCSSPPDQIRAWKGGFGYAKLGANYGPTLKANNEAIKNGFSQVLWLMGEEGIVTEAGGANFFAVIKNEKTGKDEIMTCPLTTGVILPGVTRRSVLELLRNKYTSEGVEVNEKEFTISDIEKASDEGRLVEAFAVGTAYFIAPVQTIRTPAGKDISVPMSIGTSGDYAHYIKETLSQIMWSKVEHPWSHPVASAQ</sequence>
<protein>
    <recommendedName>
        <fullName evidence="11">Branched-chain-amino-acid aminotransferase</fullName>
        <ecNumber evidence="11">2.6.1.42</ecNumber>
    </recommendedName>
</protein>
<feature type="modified residue" description="N6-(pyridoxal phosphate)lysine" evidence="8">
    <location>
        <position position="200"/>
    </location>
</feature>
<evidence type="ECO:0000256" key="8">
    <source>
        <dbReference type="PIRSR" id="PIRSR006468-1"/>
    </source>
</evidence>
<dbReference type="FunFam" id="3.20.10.10:FF:000004">
    <property type="entry name" value="Branched-chain-amino-acid aminotransferase"/>
    <property type="match status" value="1"/>
</dbReference>
<dbReference type="GO" id="GO:0009098">
    <property type="term" value="P:L-leucine biosynthetic process"/>
    <property type="evidence" value="ECO:0007669"/>
    <property type="project" value="TreeGrafter"/>
</dbReference>
<comment type="cofactor">
    <cofactor evidence="1 10">
        <name>pyridoxal 5'-phosphate</name>
        <dbReference type="ChEBI" id="CHEBI:597326"/>
    </cofactor>
</comment>
<dbReference type="InterPro" id="IPR005786">
    <property type="entry name" value="B_amino_transII"/>
</dbReference>
<evidence type="ECO:0000256" key="2">
    <source>
        <dbReference type="ARBA" id="ARBA00009320"/>
    </source>
</evidence>
<evidence type="ECO:0000256" key="3">
    <source>
        <dbReference type="ARBA" id="ARBA00022576"/>
    </source>
</evidence>
<keyword evidence="4 11" id="KW-0028">Amino-acid biosynthesis</keyword>
<keyword evidence="13" id="KW-1185">Reference proteome</keyword>
<evidence type="ECO:0000256" key="7">
    <source>
        <dbReference type="ARBA" id="ARBA00023304"/>
    </source>
</evidence>
<keyword evidence="5 11" id="KW-0808">Transferase</keyword>
<dbReference type="KEGG" id="slb:AWJ20_2199"/>
<evidence type="ECO:0000256" key="5">
    <source>
        <dbReference type="ARBA" id="ARBA00022679"/>
    </source>
</evidence>
<dbReference type="GO" id="GO:0052655">
    <property type="term" value="F:L-valine-2-oxoglutarate transaminase activity"/>
    <property type="evidence" value="ECO:0007669"/>
    <property type="project" value="RHEA"/>
</dbReference>
<evidence type="ECO:0000313" key="12">
    <source>
        <dbReference type="EMBL" id="ANB14595.1"/>
    </source>
</evidence>
<dbReference type="PANTHER" id="PTHR11825">
    <property type="entry name" value="SUBGROUP IIII AMINOTRANSFERASE"/>
    <property type="match status" value="1"/>
</dbReference>
<dbReference type="Pfam" id="PF01063">
    <property type="entry name" value="Aminotran_4"/>
    <property type="match status" value="1"/>
</dbReference>
<comment type="similarity">
    <text evidence="2 9">Belongs to the class-IV pyridoxal-phosphate-dependent aminotransferase family.</text>
</comment>
<dbReference type="InterPro" id="IPR043132">
    <property type="entry name" value="BCAT-like_C"/>
</dbReference>
<dbReference type="AlphaFoldDB" id="A0A167EY33"/>
<dbReference type="OrthoDB" id="1732691at2759"/>
<dbReference type="EMBL" id="CP014503">
    <property type="protein sequence ID" value="ANB14595.1"/>
    <property type="molecule type" value="Genomic_DNA"/>
</dbReference>
<keyword evidence="6 10" id="KW-0663">Pyridoxal phosphate</keyword>
<dbReference type="GO" id="GO:0005739">
    <property type="term" value="C:mitochondrion"/>
    <property type="evidence" value="ECO:0007669"/>
    <property type="project" value="TreeGrafter"/>
</dbReference>
<name>A0A167EY33_9ASCO</name>
<dbReference type="PROSITE" id="PS00770">
    <property type="entry name" value="AA_TRANSFER_CLASS_4"/>
    <property type="match status" value="1"/>
</dbReference>
<dbReference type="GeneID" id="30034083"/>
<evidence type="ECO:0000256" key="10">
    <source>
        <dbReference type="RuleBase" id="RU004516"/>
    </source>
</evidence>
<gene>
    <name evidence="12" type="primary">BAT1</name>
    <name evidence="12" type="ORF">AWJ20_2199</name>
</gene>
<comment type="catalytic activity">
    <reaction evidence="11">
        <text>L-leucine + 2-oxoglutarate = 4-methyl-2-oxopentanoate + L-glutamate</text>
        <dbReference type="Rhea" id="RHEA:18321"/>
        <dbReference type="ChEBI" id="CHEBI:16810"/>
        <dbReference type="ChEBI" id="CHEBI:17865"/>
        <dbReference type="ChEBI" id="CHEBI:29985"/>
        <dbReference type="ChEBI" id="CHEBI:57427"/>
        <dbReference type="EC" id="2.6.1.42"/>
    </reaction>
</comment>
<evidence type="ECO:0000313" key="13">
    <source>
        <dbReference type="Proteomes" id="UP000189580"/>
    </source>
</evidence>
<evidence type="ECO:0000256" key="6">
    <source>
        <dbReference type="ARBA" id="ARBA00022898"/>
    </source>
</evidence>
<dbReference type="SUPFAM" id="SSF56752">
    <property type="entry name" value="D-aminoacid aminotransferase-like PLP-dependent enzymes"/>
    <property type="match status" value="1"/>
</dbReference>
<comment type="catalytic activity">
    <reaction evidence="11">
        <text>L-valine + 2-oxoglutarate = 3-methyl-2-oxobutanoate + L-glutamate</text>
        <dbReference type="Rhea" id="RHEA:24813"/>
        <dbReference type="ChEBI" id="CHEBI:11851"/>
        <dbReference type="ChEBI" id="CHEBI:16810"/>
        <dbReference type="ChEBI" id="CHEBI:29985"/>
        <dbReference type="ChEBI" id="CHEBI:57762"/>
        <dbReference type="EC" id="2.6.1.42"/>
    </reaction>
</comment>
<dbReference type="GO" id="GO:0052656">
    <property type="term" value="F:L-isoleucine-2-oxoglutarate transaminase activity"/>
    <property type="evidence" value="ECO:0007669"/>
    <property type="project" value="RHEA"/>
</dbReference>
<reference evidence="12 13" key="1">
    <citation type="submission" date="2016-02" db="EMBL/GenBank/DDBJ databases">
        <title>Complete genome sequence and transcriptome regulation of the pentose utilising yeast Sugiyamaella lignohabitans.</title>
        <authorList>
            <person name="Bellasio M."/>
            <person name="Peymann A."/>
            <person name="Valli M."/>
            <person name="Sipitzky M."/>
            <person name="Graf A."/>
            <person name="Sauer M."/>
            <person name="Marx H."/>
            <person name="Mattanovich D."/>
        </authorList>
    </citation>
    <scope>NUCLEOTIDE SEQUENCE [LARGE SCALE GENOMIC DNA]</scope>
    <source>
        <strain evidence="12 13">CBS 10342</strain>
    </source>
</reference>
<accession>A0A167EY33</accession>
<dbReference type="EC" id="2.6.1.42" evidence="11"/>
<dbReference type="Gene3D" id="3.20.10.10">
    <property type="entry name" value="D-amino Acid Aminotransferase, subunit A, domain 2"/>
    <property type="match status" value="1"/>
</dbReference>
<dbReference type="PIRSF" id="PIRSF006468">
    <property type="entry name" value="BCAT1"/>
    <property type="match status" value="1"/>
</dbReference>